<sequence>MSGPVDSSTSEAGRRRDDARRSRWFDRYWELYDEIGVRRRGDHVNRMAGALLRHETETREIVALLEGAERAVFYNWASRRLLSVEFDKHGVDESSEETLMRDLGDPDAWTEAHDRNLCWSR</sequence>
<accession>A0ABD5RYU2</accession>
<evidence type="ECO:0000313" key="1">
    <source>
        <dbReference type="EMBL" id="MFC6724476.1"/>
    </source>
</evidence>
<reference evidence="1 2" key="1">
    <citation type="journal article" date="2019" name="Int. J. Syst. Evol. Microbiol.">
        <title>The Global Catalogue of Microorganisms (GCM) 10K type strain sequencing project: providing services to taxonomists for standard genome sequencing and annotation.</title>
        <authorList>
            <consortium name="The Broad Institute Genomics Platform"/>
            <consortium name="The Broad Institute Genome Sequencing Center for Infectious Disease"/>
            <person name="Wu L."/>
            <person name="Ma J."/>
        </authorList>
    </citation>
    <scope>NUCLEOTIDE SEQUENCE [LARGE SCALE GENOMIC DNA]</scope>
    <source>
        <strain evidence="1 2">NBRC 111368</strain>
    </source>
</reference>
<name>A0ABD5RYU2_9EURY</name>
<dbReference type="EMBL" id="JBHSWU010000192">
    <property type="protein sequence ID" value="MFC6724476.1"/>
    <property type="molecule type" value="Genomic_DNA"/>
</dbReference>
<gene>
    <name evidence="1" type="ORF">ACFQE1_08830</name>
</gene>
<dbReference type="AlphaFoldDB" id="A0ABD5RYU2"/>
<protein>
    <submittedName>
        <fullName evidence="1">Uncharacterized protein</fullName>
    </submittedName>
</protein>
<keyword evidence="2" id="KW-1185">Reference proteome</keyword>
<proteinExistence type="predicted"/>
<evidence type="ECO:0000313" key="2">
    <source>
        <dbReference type="Proteomes" id="UP001596328"/>
    </source>
</evidence>
<organism evidence="1 2">
    <name type="scientific">Halobium palmae</name>
    <dbReference type="NCBI Taxonomy" id="1776492"/>
    <lineage>
        <taxon>Archaea</taxon>
        <taxon>Methanobacteriati</taxon>
        <taxon>Methanobacteriota</taxon>
        <taxon>Stenosarchaea group</taxon>
        <taxon>Halobacteria</taxon>
        <taxon>Halobacteriales</taxon>
        <taxon>Haloferacaceae</taxon>
        <taxon>Halobium</taxon>
    </lineage>
</organism>
<dbReference type="Proteomes" id="UP001596328">
    <property type="component" value="Unassembled WGS sequence"/>
</dbReference>
<comment type="caution">
    <text evidence="1">The sequence shown here is derived from an EMBL/GenBank/DDBJ whole genome shotgun (WGS) entry which is preliminary data.</text>
</comment>